<dbReference type="GO" id="GO:0016987">
    <property type="term" value="F:sigma factor activity"/>
    <property type="evidence" value="ECO:0007669"/>
    <property type="project" value="UniProtKB-KW"/>
</dbReference>
<dbReference type="Gene3D" id="1.10.10.10">
    <property type="entry name" value="Winged helix-like DNA-binding domain superfamily/Winged helix DNA-binding domain"/>
    <property type="match status" value="1"/>
</dbReference>
<dbReference type="GO" id="GO:0003677">
    <property type="term" value="F:DNA binding"/>
    <property type="evidence" value="ECO:0007669"/>
    <property type="project" value="UniProtKB-KW"/>
</dbReference>
<evidence type="ECO:0000313" key="9">
    <source>
        <dbReference type="Proteomes" id="UP000190188"/>
    </source>
</evidence>
<dbReference type="GO" id="GO:0006352">
    <property type="term" value="P:DNA-templated transcription initiation"/>
    <property type="evidence" value="ECO:0007669"/>
    <property type="project" value="InterPro"/>
</dbReference>
<keyword evidence="9" id="KW-1185">Reference proteome</keyword>
<evidence type="ECO:0000259" key="6">
    <source>
        <dbReference type="Pfam" id="PF04542"/>
    </source>
</evidence>
<dbReference type="NCBIfam" id="TIGR02937">
    <property type="entry name" value="sigma70-ECF"/>
    <property type="match status" value="1"/>
</dbReference>
<dbReference type="InterPro" id="IPR013324">
    <property type="entry name" value="RNA_pol_sigma_r3/r4-like"/>
</dbReference>
<evidence type="ECO:0000256" key="3">
    <source>
        <dbReference type="ARBA" id="ARBA00023082"/>
    </source>
</evidence>
<reference evidence="8 9" key="1">
    <citation type="submission" date="2017-01" db="EMBL/GenBank/DDBJ databases">
        <title>Genome analysis of Paenibacillus selenitrireducens ES3-24.</title>
        <authorList>
            <person name="Xu D."/>
            <person name="Yao R."/>
            <person name="Zheng S."/>
        </authorList>
    </citation>
    <scope>NUCLEOTIDE SEQUENCE [LARGE SCALE GENOMIC DNA]</scope>
    <source>
        <strain evidence="8 9">ES3-24</strain>
    </source>
</reference>
<comment type="similarity">
    <text evidence="1">Belongs to the sigma-70 factor family. ECF subfamily.</text>
</comment>
<dbReference type="InterPro" id="IPR014284">
    <property type="entry name" value="RNA_pol_sigma-70_dom"/>
</dbReference>
<evidence type="ECO:0000313" key="8">
    <source>
        <dbReference type="EMBL" id="OPA79220.1"/>
    </source>
</evidence>
<gene>
    <name evidence="8" type="ORF">BVG16_09005</name>
</gene>
<dbReference type="Proteomes" id="UP000190188">
    <property type="component" value="Unassembled WGS sequence"/>
</dbReference>
<comment type="caution">
    <text evidence="8">The sequence shown here is derived from an EMBL/GenBank/DDBJ whole genome shotgun (WGS) entry which is preliminary data.</text>
</comment>
<dbReference type="InterPro" id="IPR007627">
    <property type="entry name" value="RNA_pol_sigma70_r2"/>
</dbReference>
<dbReference type="InterPro" id="IPR039425">
    <property type="entry name" value="RNA_pol_sigma-70-like"/>
</dbReference>
<proteinExistence type="inferred from homology"/>
<keyword evidence="4" id="KW-0238">DNA-binding</keyword>
<dbReference type="EMBL" id="MSZX01000003">
    <property type="protein sequence ID" value="OPA79220.1"/>
    <property type="molecule type" value="Genomic_DNA"/>
</dbReference>
<dbReference type="STRING" id="1324314.BVG16_09005"/>
<keyword evidence="3" id="KW-0731">Sigma factor</keyword>
<name>A0A1T2XH76_9BACL</name>
<evidence type="ECO:0000256" key="4">
    <source>
        <dbReference type="ARBA" id="ARBA00023125"/>
    </source>
</evidence>
<dbReference type="PANTHER" id="PTHR43133:SF60">
    <property type="entry name" value="RNA POLYMERASE SIGMA FACTOR SIGV"/>
    <property type="match status" value="1"/>
</dbReference>
<sequence length="192" mass="22894">MNEQDLRPWLIRMSQGEEEALHVVFEATRAHTYRMVYFLAANKQDTDDIVSEVYMELIRCMSKYNQEQPFMPWFNGIIVRQVRNWKRRIWRSLRLMERVKSAEQLVASPYMEDPFDGIHGGQELLPLVNHLSQKLREVIVLRYYQDYTLEAIAQLLNIPLGTVKSRHRLALEKLRHHVSHTMKERGESTYVH</sequence>
<dbReference type="PANTHER" id="PTHR43133">
    <property type="entry name" value="RNA POLYMERASE ECF-TYPE SIGMA FACTO"/>
    <property type="match status" value="1"/>
</dbReference>
<keyword evidence="5" id="KW-0804">Transcription</keyword>
<evidence type="ECO:0000256" key="5">
    <source>
        <dbReference type="ARBA" id="ARBA00023163"/>
    </source>
</evidence>
<dbReference type="SUPFAM" id="SSF88946">
    <property type="entry name" value="Sigma2 domain of RNA polymerase sigma factors"/>
    <property type="match status" value="1"/>
</dbReference>
<dbReference type="Gene3D" id="1.10.1740.10">
    <property type="match status" value="1"/>
</dbReference>
<protein>
    <submittedName>
        <fullName evidence="8">RNA polymerase</fullName>
    </submittedName>
</protein>
<organism evidence="8 9">
    <name type="scientific">Paenibacillus selenitireducens</name>
    <dbReference type="NCBI Taxonomy" id="1324314"/>
    <lineage>
        <taxon>Bacteria</taxon>
        <taxon>Bacillati</taxon>
        <taxon>Bacillota</taxon>
        <taxon>Bacilli</taxon>
        <taxon>Bacillales</taxon>
        <taxon>Paenibacillaceae</taxon>
        <taxon>Paenibacillus</taxon>
    </lineage>
</organism>
<accession>A0A1T2XH76</accession>
<dbReference type="CDD" id="cd06171">
    <property type="entry name" value="Sigma70_r4"/>
    <property type="match status" value="1"/>
</dbReference>
<evidence type="ECO:0000259" key="7">
    <source>
        <dbReference type="Pfam" id="PF04545"/>
    </source>
</evidence>
<dbReference type="RefSeq" id="WP_078498220.1">
    <property type="nucleotide sequence ID" value="NZ_MSZX01000003.1"/>
</dbReference>
<dbReference type="InterPro" id="IPR013325">
    <property type="entry name" value="RNA_pol_sigma_r2"/>
</dbReference>
<dbReference type="InterPro" id="IPR007630">
    <property type="entry name" value="RNA_pol_sigma70_r4"/>
</dbReference>
<dbReference type="Pfam" id="PF04542">
    <property type="entry name" value="Sigma70_r2"/>
    <property type="match status" value="1"/>
</dbReference>
<dbReference type="AlphaFoldDB" id="A0A1T2XH76"/>
<dbReference type="SUPFAM" id="SSF88659">
    <property type="entry name" value="Sigma3 and sigma4 domains of RNA polymerase sigma factors"/>
    <property type="match status" value="1"/>
</dbReference>
<keyword evidence="2" id="KW-0805">Transcription regulation</keyword>
<evidence type="ECO:0000256" key="2">
    <source>
        <dbReference type="ARBA" id="ARBA00023015"/>
    </source>
</evidence>
<feature type="domain" description="RNA polymerase sigma-70 region 4" evidence="7">
    <location>
        <begin position="129"/>
        <end position="176"/>
    </location>
</feature>
<dbReference type="InterPro" id="IPR036388">
    <property type="entry name" value="WH-like_DNA-bd_sf"/>
</dbReference>
<evidence type="ECO:0000256" key="1">
    <source>
        <dbReference type="ARBA" id="ARBA00010641"/>
    </source>
</evidence>
<dbReference type="OrthoDB" id="9785675at2"/>
<dbReference type="Pfam" id="PF04545">
    <property type="entry name" value="Sigma70_r4"/>
    <property type="match status" value="1"/>
</dbReference>
<feature type="domain" description="RNA polymerase sigma-70 region 2" evidence="6">
    <location>
        <begin position="26"/>
        <end position="91"/>
    </location>
</feature>